<comment type="caution">
    <text evidence="2">The sequence shown here is derived from an EMBL/GenBank/DDBJ whole genome shotgun (WGS) entry which is preliminary data.</text>
</comment>
<dbReference type="OrthoDB" id="5596615at2759"/>
<organism evidence="2 3">
    <name type="scientific">Coemansia guatemalensis</name>
    <dbReference type="NCBI Taxonomy" id="2761395"/>
    <lineage>
        <taxon>Eukaryota</taxon>
        <taxon>Fungi</taxon>
        <taxon>Fungi incertae sedis</taxon>
        <taxon>Zoopagomycota</taxon>
        <taxon>Kickxellomycotina</taxon>
        <taxon>Kickxellomycetes</taxon>
        <taxon>Kickxellales</taxon>
        <taxon>Kickxellaceae</taxon>
        <taxon>Coemansia</taxon>
    </lineage>
</organism>
<feature type="region of interest" description="Disordered" evidence="1">
    <location>
        <begin position="782"/>
        <end position="903"/>
    </location>
</feature>
<feature type="compositionally biased region" description="Low complexity" evidence="1">
    <location>
        <begin position="789"/>
        <end position="798"/>
    </location>
</feature>
<feature type="compositionally biased region" description="Basic and acidic residues" evidence="1">
    <location>
        <begin position="799"/>
        <end position="812"/>
    </location>
</feature>
<sequence>MPSIKHRAALNARRASSDQQQQRLQLQQAQRQQQAQPPPPLQLENSHVSPSAADNNLQPRFGQAPQLSTADPSPAMTIDDDSFSSMRPHIMGHPGARIYPVQQDAVGSGSGVPSTANNSASRFTNSVAAGSRVVPNAQLNSDLQKYQQWRAATRSLGVSRDNSLHNQLVLVNLPDPRLSQSRVDRLAVVRPSNANVIVVGARDAAGPSSASVEAIYHVIEGASRARRTRSKDRPVQKGVRGYATLASGSAARTQDTAAPPPTRRAQSAPDTPIHQATLYQRSTQMPSLMQTIEQRQRQQPQQRQLNTSHNGARSPKQGLSQIHVLPAARQNTNVAARPIAIPKSRLGKLQPAHRQMPRSAEVAAEGPVYHRNGSLAVRRPDSIMVFADKPKPEVSASKLEPEPQVEITDSYYDDIGYDLVNTELDSLYCRSFDIDELPDAPERRTSCYNIRKKGMPHRSPSPEKVQSPVDGSHSNSSGSAAKKRQSVRHNGDGPSDDVFVDALESPGNGSPKLEGVTEILSGIPSPVVAQTKVLGPDVVSSTPIASPKPVSTTDIHVPDKNTTSAAVVDTSNATKPITREEDVDFYIRMLSLRSEVPAEELTPPVSPPSQVSPHRQQQQQQQSLLSGKSPSQPVPEERLAGKQQRRRSQSSPMRPTIHRYQQDPVYLGNFWPNGAATFQSEADNVGSGAKCHRSQISCHSLLSRVSLSSRLFSTGKAKDTPVEANSRRVPENRFSEKSLHHATPAANLTTTDTGRARGSSAPVEYTLSRGADQIYRDIEREHTARRNHSLNNRSNSQRTKIEYVPRADRMKSSDAASHFQKRYSSPLATTTAGKEPGSRQRATTHTSTGSGNAGTGAAPRAIRSEPRRGSLASRSSTSKDVSTKPSKSICPSPRWPSRLHWPRSATEDASTTSIYSVYGVEAQRSPYLSHMLNGSWAHIFRSQQAGLAVDQPQRRRRRRERVGDACAYPFHLTYNCLLWWLGPCIGLARECRAMCSTR</sequence>
<feature type="region of interest" description="Disordered" evidence="1">
    <location>
        <begin position="598"/>
        <end position="661"/>
    </location>
</feature>
<feature type="compositionally biased region" description="Polar residues" evidence="1">
    <location>
        <begin position="822"/>
        <end position="832"/>
    </location>
</feature>
<feature type="compositionally biased region" description="Polar residues" evidence="1">
    <location>
        <begin position="246"/>
        <end position="256"/>
    </location>
</feature>
<dbReference type="AlphaFoldDB" id="A0A9W8I142"/>
<dbReference type="Proteomes" id="UP001140094">
    <property type="component" value="Unassembled WGS sequence"/>
</dbReference>
<feature type="region of interest" description="Disordered" evidence="1">
    <location>
        <begin position="450"/>
        <end position="516"/>
    </location>
</feature>
<feature type="region of interest" description="Disordered" evidence="1">
    <location>
        <begin position="1"/>
        <end position="86"/>
    </location>
</feature>
<feature type="compositionally biased region" description="Low complexity" evidence="1">
    <location>
        <begin position="608"/>
        <end position="631"/>
    </location>
</feature>
<feature type="compositionally biased region" description="Low complexity" evidence="1">
    <location>
        <begin position="19"/>
        <end position="35"/>
    </location>
</feature>
<feature type="compositionally biased region" description="Polar residues" evidence="1">
    <location>
        <begin position="44"/>
        <end position="58"/>
    </location>
</feature>
<evidence type="ECO:0000256" key="1">
    <source>
        <dbReference type="SAM" id="MobiDB-lite"/>
    </source>
</evidence>
<feature type="region of interest" description="Disordered" evidence="1">
    <location>
        <begin position="224"/>
        <end position="272"/>
    </location>
</feature>
<proteinExistence type="predicted"/>
<name>A0A9W8I142_9FUNG</name>
<reference evidence="2" key="1">
    <citation type="submission" date="2022-07" db="EMBL/GenBank/DDBJ databases">
        <title>Phylogenomic reconstructions and comparative analyses of Kickxellomycotina fungi.</title>
        <authorList>
            <person name="Reynolds N.K."/>
            <person name="Stajich J.E."/>
            <person name="Barry K."/>
            <person name="Grigoriev I.V."/>
            <person name="Crous P."/>
            <person name="Smith M.E."/>
        </authorList>
    </citation>
    <scope>NUCLEOTIDE SEQUENCE</scope>
    <source>
        <strain evidence="2">NRRL 1565</strain>
    </source>
</reference>
<feature type="compositionally biased region" description="Polar residues" evidence="1">
    <location>
        <begin position="872"/>
        <end position="886"/>
    </location>
</feature>
<feature type="region of interest" description="Disordered" evidence="1">
    <location>
        <begin position="290"/>
        <end position="317"/>
    </location>
</feature>
<evidence type="ECO:0000313" key="3">
    <source>
        <dbReference type="Proteomes" id="UP001140094"/>
    </source>
</evidence>
<gene>
    <name evidence="2" type="ORF">H4R20_000632</name>
</gene>
<accession>A0A9W8I142</accession>
<protein>
    <submittedName>
        <fullName evidence="2">Uncharacterized protein</fullName>
    </submittedName>
</protein>
<feature type="region of interest" description="Disordered" evidence="1">
    <location>
        <begin position="715"/>
        <end position="762"/>
    </location>
</feature>
<evidence type="ECO:0000313" key="2">
    <source>
        <dbReference type="EMBL" id="KAJ2808812.1"/>
    </source>
</evidence>
<feature type="compositionally biased region" description="Basic and acidic residues" evidence="1">
    <location>
        <begin position="716"/>
        <end position="739"/>
    </location>
</feature>
<dbReference type="EMBL" id="JANBUO010000023">
    <property type="protein sequence ID" value="KAJ2808812.1"/>
    <property type="molecule type" value="Genomic_DNA"/>
</dbReference>
<keyword evidence="3" id="KW-1185">Reference proteome</keyword>
<feature type="compositionally biased region" description="Low complexity" evidence="1">
    <location>
        <begin position="843"/>
        <end position="858"/>
    </location>
</feature>